<evidence type="ECO:0000256" key="2">
    <source>
        <dbReference type="ARBA" id="ARBA00008645"/>
    </source>
</evidence>
<dbReference type="FunFam" id="3.40.50.1820:FF:000108">
    <property type="entry name" value="Lipid particle protein"/>
    <property type="match status" value="1"/>
</dbReference>
<dbReference type="GO" id="GO:0016020">
    <property type="term" value="C:membrane"/>
    <property type="evidence" value="ECO:0007669"/>
    <property type="project" value="UniProtKB-SubCell"/>
</dbReference>
<evidence type="ECO:0000256" key="1">
    <source>
        <dbReference type="ARBA" id="ARBA00004370"/>
    </source>
</evidence>
<feature type="region of interest" description="Disordered" evidence="9">
    <location>
        <begin position="86"/>
        <end position="126"/>
    </location>
</feature>
<feature type="transmembrane region" description="Helical" evidence="10">
    <location>
        <begin position="6"/>
        <end position="29"/>
    </location>
</feature>
<name>A0A1G4J086_9SACH</name>
<evidence type="ECO:0000259" key="11">
    <source>
        <dbReference type="Pfam" id="PF04083"/>
    </source>
</evidence>
<keyword evidence="4" id="KW-0442">Lipid degradation</keyword>
<dbReference type="SUPFAM" id="SSF53474">
    <property type="entry name" value="alpha/beta-Hydrolases"/>
    <property type="match status" value="1"/>
</dbReference>
<protein>
    <recommendedName>
        <fullName evidence="7">sterol esterase</fullName>
        <ecNumber evidence="7">3.1.1.13</ecNumber>
    </recommendedName>
</protein>
<comment type="similarity">
    <text evidence="2">Belongs to the AB hydrolase superfamily.</text>
</comment>
<evidence type="ECO:0000256" key="4">
    <source>
        <dbReference type="ARBA" id="ARBA00022963"/>
    </source>
</evidence>
<feature type="compositionally biased region" description="Basic and acidic residues" evidence="9">
    <location>
        <begin position="107"/>
        <end position="116"/>
    </location>
</feature>
<dbReference type="EC" id="3.1.1.13" evidence="7"/>
<reference evidence="13" key="1">
    <citation type="submission" date="2016-03" db="EMBL/GenBank/DDBJ databases">
        <authorList>
            <person name="Devillers Hugo."/>
        </authorList>
    </citation>
    <scope>NUCLEOTIDE SEQUENCE [LARGE SCALE GENOMIC DNA]</scope>
</reference>
<dbReference type="Pfam" id="PF04083">
    <property type="entry name" value="Abhydro_lipase"/>
    <property type="match status" value="1"/>
</dbReference>
<keyword evidence="5" id="KW-0443">Lipid metabolism</keyword>
<keyword evidence="10" id="KW-0812">Transmembrane</keyword>
<sequence>MSLTFAYGIISTVITTCFLTVLFLCSLWHNLVAARFKSKDPRDTRSSHHNIKPRRSSRNSSAGSGTPLAIEIDRLNNIEFDHIITSPDTRPATATSTAPAPAPAATRDGDFERGRQGDNPFSDILSAEDPNLVPDLKHYYSQYGILIEEFEVETEDGFVLDLWHFTEADRGIVSSKRHPMLLLHGLLQSSGSFASGGRKSLAYYFHESGFDVWLGNNRCGIKPKWNQKTVKSGEKWNWDMREMVKYDLRALVTSVLEKTDKLKLTLVAHSQGTTQGFMGLANGEGLFEGDFQLINKVENFVALAPAVYPGPLLQEKLFVRFMSRFIDSPIIFGKRSFMPQMMVMRSLMVGQKLFSFLSYVMFNYLFDWNDTLWDRTLRDRHFLFSPVNISVKLMEWWLSQDLRRQSFKTYGDCIFPEEKIWFPVEDDPYCHNLPYHTNRAKESAEEYPRILLFVPKQDRLVDGERVINHFANFEPHSLYKCWYIDEYSHLDVLWAHDVISRIGRPILDNIRVTEDVA</sequence>
<dbReference type="Gene3D" id="3.40.50.1820">
    <property type="entry name" value="alpha/beta hydrolase"/>
    <property type="match status" value="1"/>
</dbReference>
<evidence type="ECO:0000256" key="10">
    <source>
        <dbReference type="SAM" id="Phobius"/>
    </source>
</evidence>
<evidence type="ECO:0000256" key="5">
    <source>
        <dbReference type="ARBA" id="ARBA00023098"/>
    </source>
</evidence>
<dbReference type="OrthoDB" id="6130531at2759"/>
<keyword evidence="10" id="KW-1133">Transmembrane helix</keyword>
<dbReference type="PANTHER" id="PTHR11005">
    <property type="entry name" value="LYSOSOMAL ACID LIPASE-RELATED"/>
    <property type="match status" value="1"/>
</dbReference>
<organism evidence="12 13">
    <name type="scientific">Lachancea meyersii CBS 8951</name>
    <dbReference type="NCBI Taxonomy" id="1266667"/>
    <lineage>
        <taxon>Eukaryota</taxon>
        <taxon>Fungi</taxon>
        <taxon>Dikarya</taxon>
        <taxon>Ascomycota</taxon>
        <taxon>Saccharomycotina</taxon>
        <taxon>Saccharomycetes</taxon>
        <taxon>Saccharomycetales</taxon>
        <taxon>Saccharomycetaceae</taxon>
        <taxon>Lachancea</taxon>
    </lineage>
</organism>
<evidence type="ECO:0000313" key="13">
    <source>
        <dbReference type="Proteomes" id="UP000191144"/>
    </source>
</evidence>
<dbReference type="EMBL" id="LT598479">
    <property type="protein sequence ID" value="SCU82858.1"/>
    <property type="molecule type" value="Genomic_DNA"/>
</dbReference>
<evidence type="ECO:0000256" key="3">
    <source>
        <dbReference type="ARBA" id="ARBA00022801"/>
    </source>
</evidence>
<dbReference type="GO" id="GO:0004771">
    <property type="term" value="F:sterol ester esterase activity"/>
    <property type="evidence" value="ECO:0007669"/>
    <property type="project" value="UniProtKB-EC"/>
</dbReference>
<keyword evidence="13" id="KW-1185">Reference proteome</keyword>
<feature type="domain" description="Partial AB-hydrolase lipase" evidence="11">
    <location>
        <begin position="137"/>
        <end position="195"/>
    </location>
</feature>
<proteinExistence type="inferred from homology"/>
<dbReference type="GO" id="GO:0016042">
    <property type="term" value="P:lipid catabolic process"/>
    <property type="evidence" value="ECO:0007669"/>
    <property type="project" value="UniProtKB-KW"/>
</dbReference>
<feature type="compositionally biased region" description="Basic residues" evidence="9">
    <location>
        <begin position="47"/>
        <end position="57"/>
    </location>
</feature>
<dbReference type="GO" id="GO:0016125">
    <property type="term" value="P:sterol metabolic process"/>
    <property type="evidence" value="ECO:0007669"/>
    <property type="project" value="UniProtKB-ARBA"/>
</dbReference>
<comment type="subcellular location">
    <subcellularLocation>
        <location evidence="1">Membrane</location>
    </subcellularLocation>
</comment>
<evidence type="ECO:0000256" key="6">
    <source>
        <dbReference type="ARBA" id="ARBA00023136"/>
    </source>
</evidence>
<evidence type="ECO:0000256" key="7">
    <source>
        <dbReference type="ARBA" id="ARBA00039150"/>
    </source>
</evidence>
<dbReference type="Proteomes" id="UP000191144">
    <property type="component" value="Chromosome C"/>
</dbReference>
<keyword evidence="6 10" id="KW-0472">Membrane</keyword>
<evidence type="ECO:0000256" key="8">
    <source>
        <dbReference type="ARBA" id="ARBA00051395"/>
    </source>
</evidence>
<dbReference type="InterPro" id="IPR029058">
    <property type="entry name" value="AB_hydrolase_fold"/>
</dbReference>
<feature type="region of interest" description="Disordered" evidence="9">
    <location>
        <begin position="39"/>
        <end position="66"/>
    </location>
</feature>
<comment type="catalytic activity">
    <reaction evidence="8">
        <text>a sterol ester + H2O = a sterol + a fatty acid + H(+)</text>
        <dbReference type="Rhea" id="RHEA:10100"/>
        <dbReference type="ChEBI" id="CHEBI:15377"/>
        <dbReference type="ChEBI" id="CHEBI:15378"/>
        <dbReference type="ChEBI" id="CHEBI:15889"/>
        <dbReference type="ChEBI" id="CHEBI:28868"/>
        <dbReference type="ChEBI" id="CHEBI:35915"/>
        <dbReference type="EC" id="3.1.1.13"/>
    </reaction>
</comment>
<evidence type="ECO:0000256" key="9">
    <source>
        <dbReference type="SAM" id="MobiDB-lite"/>
    </source>
</evidence>
<evidence type="ECO:0000313" key="12">
    <source>
        <dbReference type="EMBL" id="SCU82858.1"/>
    </source>
</evidence>
<dbReference type="AlphaFoldDB" id="A0A1G4J086"/>
<dbReference type="InterPro" id="IPR006693">
    <property type="entry name" value="AB_hydrolase_lipase"/>
</dbReference>
<gene>
    <name evidence="12" type="ORF">LAME_0C03136G</name>
</gene>
<accession>A0A1G4J086</accession>
<keyword evidence="3" id="KW-0378">Hydrolase</keyword>
<feature type="compositionally biased region" description="Low complexity" evidence="9">
    <location>
        <begin position="86"/>
        <end position="106"/>
    </location>
</feature>